<dbReference type="AlphaFoldDB" id="A0AAP8HV57"/>
<evidence type="ECO:0000259" key="3">
    <source>
        <dbReference type="Pfam" id="PF00534"/>
    </source>
</evidence>
<name>A0AAP8HV57_ECOLX</name>
<dbReference type="EMBL" id="PITP01000155">
    <property type="protein sequence ID" value="PKD80176.1"/>
    <property type="molecule type" value="Genomic_DNA"/>
</dbReference>
<dbReference type="Gene3D" id="3.40.50.2000">
    <property type="entry name" value="Glycogen Phosphorylase B"/>
    <property type="match status" value="1"/>
</dbReference>
<reference evidence="4 5" key="1">
    <citation type="submission" date="2017-12" db="EMBL/GenBank/DDBJ databases">
        <title>Rapid rising of carbapenem-resistant Enterobacteriaceae(CRE) and emergence of colistin resistance genemcr-1 in CRE in the hospital of Henan, China.</title>
        <authorList>
            <person name="Sun Q."/>
            <person name="Zhang R."/>
            <person name="Li Y."/>
            <person name="Shen Y."/>
            <person name="Zhang Y."/>
            <person name="Yang J."/>
            <person name="Shu L."/>
            <person name="Zhou H."/>
            <person name="Wang Y."/>
            <person name="Wang B."/>
            <person name="Shen Z."/>
        </authorList>
    </citation>
    <scope>NUCLEOTIDE SEQUENCE [LARGE SCALE GENOMIC DNA]</scope>
    <source>
        <strain evidence="4 5">3512</strain>
    </source>
</reference>
<protein>
    <submittedName>
        <fullName evidence="4">Glycosyltransferase</fullName>
    </submittedName>
</protein>
<evidence type="ECO:0000256" key="1">
    <source>
        <dbReference type="ARBA" id="ARBA00022676"/>
    </source>
</evidence>
<dbReference type="GO" id="GO:0016757">
    <property type="term" value="F:glycosyltransferase activity"/>
    <property type="evidence" value="ECO:0007669"/>
    <property type="project" value="UniProtKB-KW"/>
</dbReference>
<organism evidence="4 5">
    <name type="scientific">Escherichia coli</name>
    <dbReference type="NCBI Taxonomy" id="562"/>
    <lineage>
        <taxon>Bacteria</taxon>
        <taxon>Pseudomonadati</taxon>
        <taxon>Pseudomonadota</taxon>
        <taxon>Gammaproteobacteria</taxon>
        <taxon>Enterobacterales</taxon>
        <taxon>Enterobacteriaceae</taxon>
        <taxon>Escherichia</taxon>
    </lineage>
</organism>
<keyword evidence="1" id="KW-0328">Glycosyltransferase</keyword>
<feature type="non-terminal residue" evidence="4">
    <location>
        <position position="180"/>
    </location>
</feature>
<dbReference type="InterPro" id="IPR001296">
    <property type="entry name" value="Glyco_trans_1"/>
</dbReference>
<keyword evidence="2" id="KW-0808">Transferase</keyword>
<dbReference type="SUPFAM" id="SSF53756">
    <property type="entry name" value="UDP-Glycosyltransferase/glycogen phosphorylase"/>
    <property type="match status" value="1"/>
</dbReference>
<evidence type="ECO:0000313" key="4">
    <source>
        <dbReference type="EMBL" id="PKD80176.1"/>
    </source>
</evidence>
<feature type="domain" description="Glycosyl transferase family 1" evidence="3">
    <location>
        <begin position="20"/>
        <end position="170"/>
    </location>
</feature>
<sequence>IPGELSKDEPDIATSSAGADTRSICYIGGVTRVRGAVEMIRALEHTNARLILAGPMESDAFYAELRALPGWNKIDYRGVLDRDAIRQVLSEAQLGLVLLHPVPNYLDALPVKMFEYMAAGVPILASDFPLWRGILESSGPGYCVAPLDPNAIADAIESMLSMSPEQRQAIRLACYKAAKD</sequence>
<dbReference type="PANTHER" id="PTHR12526:SF629">
    <property type="entry name" value="TEICHURONIC ACID BIOSYNTHESIS GLYCOSYLTRANSFERASE TUAH-RELATED"/>
    <property type="match status" value="1"/>
</dbReference>
<comment type="caution">
    <text evidence="4">The sequence shown here is derived from an EMBL/GenBank/DDBJ whole genome shotgun (WGS) entry which is preliminary data.</text>
</comment>
<accession>A0AAP8HV57</accession>
<dbReference type="Proteomes" id="UP000233549">
    <property type="component" value="Unassembled WGS sequence"/>
</dbReference>
<proteinExistence type="predicted"/>
<dbReference type="PANTHER" id="PTHR12526">
    <property type="entry name" value="GLYCOSYLTRANSFERASE"/>
    <property type="match status" value="1"/>
</dbReference>
<dbReference type="GO" id="GO:1901135">
    <property type="term" value="P:carbohydrate derivative metabolic process"/>
    <property type="evidence" value="ECO:0007669"/>
    <property type="project" value="UniProtKB-ARBA"/>
</dbReference>
<feature type="non-terminal residue" evidence="4">
    <location>
        <position position="1"/>
    </location>
</feature>
<gene>
    <name evidence="4" type="ORF">CWS33_27775</name>
</gene>
<dbReference type="Pfam" id="PF00534">
    <property type="entry name" value="Glycos_transf_1"/>
    <property type="match status" value="1"/>
</dbReference>
<evidence type="ECO:0000313" key="5">
    <source>
        <dbReference type="Proteomes" id="UP000233549"/>
    </source>
</evidence>
<evidence type="ECO:0000256" key="2">
    <source>
        <dbReference type="ARBA" id="ARBA00022679"/>
    </source>
</evidence>